<feature type="transmembrane region" description="Helical" evidence="2">
    <location>
        <begin position="137"/>
        <end position="155"/>
    </location>
</feature>
<keyword evidence="2" id="KW-0812">Transmembrane</keyword>
<dbReference type="EMBL" id="LTDL01000014">
    <property type="protein sequence ID" value="OAG31581.1"/>
    <property type="molecule type" value="Genomic_DNA"/>
</dbReference>
<proteinExistence type="predicted"/>
<protein>
    <submittedName>
        <fullName evidence="3">Uncharacterized protein</fullName>
    </submittedName>
</protein>
<dbReference type="RefSeq" id="XP_067545182.1">
    <property type="nucleotide sequence ID" value="XM_067687474.1"/>
</dbReference>
<keyword evidence="2" id="KW-1133">Transmembrane helix</keyword>
<dbReference type="AlphaFoldDB" id="A0A177EJD4"/>
<feature type="region of interest" description="Disordered" evidence="1">
    <location>
        <begin position="1"/>
        <end position="30"/>
    </location>
</feature>
<evidence type="ECO:0000256" key="2">
    <source>
        <dbReference type="SAM" id="Phobius"/>
    </source>
</evidence>
<comment type="caution">
    <text evidence="3">The sequence shown here is derived from an EMBL/GenBank/DDBJ whole genome shotgun (WGS) entry which is preliminary data.</text>
</comment>
<feature type="transmembrane region" description="Helical" evidence="2">
    <location>
        <begin position="75"/>
        <end position="97"/>
    </location>
</feature>
<dbReference type="VEuPathDB" id="MicrosporidiaDB:NEDG_00056"/>
<evidence type="ECO:0000256" key="1">
    <source>
        <dbReference type="SAM" id="MobiDB-lite"/>
    </source>
</evidence>
<evidence type="ECO:0000313" key="4">
    <source>
        <dbReference type="Proteomes" id="UP000185944"/>
    </source>
</evidence>
<organism evidence="3 4">
    <name type="scientific">Nematocida displodere</name>
    <dbReference type="NCBI Taxonomy" id="1805483"/>
    <lineage>
        <taxon>Eukaryota</taxon>
        <taxon>Fungi</taxon>
        <taxon>Fungi incertae sedis</taxon>
        <taxon>Microsporidia</taxon>
        <taxon>Nematocida</taxon>
    </lineage>
</organism>
<feature type="transmembrane region" description="Helical" evidence="2">
    <location>
        <begin position="201"/>
        <end position="224"/>
    </location>
</feature>
<reference evidence="3 4" key="1">
    <citation type="submission" date="2016-02" db="EMBL/GenBank/DDBJ databases">
        <title>Discovery of a natural microsporidian pathogen with a broad tissue tropism in Caenorhabditis elegans.</title>
        <authorList>
            <person name="Luallen R.J."/>
            <person name="Reinke A.W."/>
            <person name="Tong L."/>
            <person name="Botts M.R."/>
            <person name="Felix M.-A."/>
            <person name="Troemel E.R."/>
        </authorList>
    </citation>
    <scope>NUCLEOTIDE SEQUENCE [LARGE SCALE GENOMIC DNA]</scope>
    <source>
        <strain evidence="3 4">JUm2807</strain>
    </source>
</reference>
<sequence>MPNTTQNGDEPLNELDMTHAPPTRLTLNESPPPAYIEPNYASNYVNIPPAVRMLGLITLAVQGVGILTKMEPGSVYGWCATLLMAITTYTSLVGWVLSVYCIGYNKINTLFQARAIDGVEEGVHALFKSVFIEVGKSLVVVGLFSVFIVFSPSVLKLVGLMAIYSLNCAVCIVDSQPEQIALDKPNGYSIFVDRASLTNRIYICLCALSLIGTIIFFVESLLVFNVPTHPYKALEALFHFI</sequence>
<feature type="transmembrane region" description="Helical" evidence="2">
    <location>
        <begin position="50"/>
        <end position="68"/>
    </location>
</feature>
<name>A0A177EJD4_9MICR</name>
<dbReference type="GeneID" id="93646406"/>
<gene>
    <name evidence="3" type="ORF">NEDG_00056</name>
</gene>
<evidence type="ECO:0000313" key="3">
    <source>
        <dbReference type="EMBL" id="OAG31581.1"/>
    </source>
</evidence>
<dbReference type="Proteomes" id="UP000185944">
    <property type="component" value="Unassembled WGS sequence"/>
</dbReference>
<keyword evidence="4" id="KW-1185">Reference proteome</keyword>
<accession>A0A177EJD4</accession>
<keyword evidence="2" id="KW-0472">Membrane</keyword>